<evidence type="ECO:0000256" key="3">
    <source>
        <dbReference type="ARBA" id="ARBA00023015"/>
    </source>
</evidence>
<organism evidence="8 9">
    <name type="scientific">Desulfotignum phosphitoxidans DSM 13687</name>
    <dbReference type="NCBI Taxonomy" id="1286635"/>
    <lineage>
        <taxon>Bacteria</taxon>
        <taxon>Pseudomonadati</taxon>
        <taxon>Thermodesulfobacteriota</taxon>
        <taxon>Desulfobacteria</taxon>
        <taxon>Desulfobacterales</taxon>
        <taxon>Desulfobacteraceae</taxon>
        <taxon>Desulfotignum</taxon>
    </lineage>
</organism>
<keyword evidence="3" id="KW-0805">Transcription regulation</keyword>
<feature type="domain" description="Sigma-54 factor interaction" evidence="5">
    <location>
        <begin position="264"/>
        <end position="493"/>
    </location>
</feature>
<sequence>MKGNTSNSLINADEGLVVLDRSLGIMSFNPAAREIITPELRYGQKLNFSSFIAGPDLSIIKDAVDATLHQGRTRVDAIAALKTASGKSIFIRYAVHPLYETSRMIIGLIFSFKQVSTPLESHNTTDDISNKALIKHQSLLEALPEGVFTINTKWRIASFNKTAEEITGYSRKEVLGRYCWEVFRSDLCDIGCPLRTAIETGQSEMDQDIRILKKEGARLTILVNIGVLKDEHGRVAGAVETFRPLTGERNQPEGTKHPHAFSHIIGNSRPIQQLFALMPDLAASEVNVFITGESGTGKELFARTLHDNSSRAKHPFVAVNCSALAESVLESELFGHEKGAFTGATRARPGRFERVKKGTLFLDEIGELKPSLQIKLLRVLEQREFERVGGTETLPLEARIISATNRNLTRALKDGSFREDFYYRLRTVPLAIPPLRERKEDIPLLVRYYIRFFNTTFKKTVKGVDPKVMALFSDYDWPGNVRELERTIEHAFVFVKGPIIRLENLPRLEMAGKLTAAETPHNAKQGRNTETILKALEKSDGNRQKAADLLGISRTSLWRKMKTLGLLD</sequence>
<accession>S0G0I1</accession>
<proteinExistence type="predicted"/>
<dbReference type="InterPro" id="IPR003593">
    <property type="entry name" value="AAA+_ATPase"/>
</dbReference>
<evidence type="ECO:0000259" key="5">
    <source>
        <dbReference type="PROSITE" id="PS50045"/>
    </source>
</evidence>
<dbReference type="PROSITE" id="PS50045">
    <property type="entry name" value="SIGMA54_INTERACT_4"/>
    <property type="match status" value="1"/>
</dbReference>
<evidence type="ECO:0000256" key="4">
    <source>
        <dbReference type="ARBA" id="ARBA00023163"/>
    </source>
</evidence>
<dbReference type="FunFam" id="3.40.50.300:FF:000006">
    <property type="entry name" value="DNA-binding transcriptional regulator NtrC"/>
    <property type="match status" value="1"/>
</dbReference>
<dbReference type="PRINTS" id="PR01590">
    <property type="entry name" value="HTHFIS"/>
</dbReference>
<dbReference type="InterPro" id="IPR000700">
    <property type="entry name" value="PAS-assoc_C"/>
</dbReference>
<reference evidence="8 9" key="1">
    <citation type="journal article" date="2013" name="Genome Announc.">
        <title>Draft Genome Sequence of Desulfotignum phosphitoxidans DSM 13687 Strain FiPS-3.</title>
        <authorList>
            <person name="Poehlein A."/>
            <person name="Daniel R."/>
            <person name="Simeonova D.D."/>
        </authorList>
    </citation>
    <scope>NUCLEOTIDE SEQUENCE [LARGE SCALE GENOMIC DNA]</scope>
    <source>
        <strain evidence="8 9">DSM 13687</strain>
    </source>
</reference>
<feature type="domain" description="PAC" evidence="7">
    <location>
        <begin position="205"/>
        <end position="257"/>
    </location>
</feature>
<evidence type="ECO:0000256" key="2">
    <source>
        <dbReference type="ARBA" id="ARBA00022840"/>
    </source>
</evidence>
<keyword evidence="9" id="KW-1185">Reference proteome</keyword>
<dbReference type="Proteomes" id="UP000014216">
    <property type="component" value="Unassembled WGS sequence"/>
</dbReference>
<dbReference type="Gene3D" id="1.10.8.60">
    <property type="match status" value="1"/>
</dbReference>
<name>S0G0I1_9BACT</name>
<dbReference type="SUPFAM" id="SSF55785">
    <property type="entry name" value="PYP-like sensor domain (PAS domain)"/>
    <property type="match status" value="2"/>
</dbReference>
<dbReference type="PANTHER" id="PTHR32071:SF113">
    <property type="entry name" value="ALGINATE BIOSYNTHESIS TRANSCRIPTIONAL REGULATORY PROTEIN ALGB"/>
    <property type="match status" value="1"/>
</dbReference>
<dbReference type="PROSITE" id="PS00675">
    <property type="entry name" value="SIGMA54_INTERACT_1"/>
    <property type="match status" value="1"/>
</dbReference>
<dbReference type="NCBIfam" id="TIGR00229">
    <property type="entry name" value="sensory_box"/>
    <property type="match status" value="1"/>
</dbReference>
<dbReference type="GO" id="GO:0005524">
    <property type="term" value="F:ATP binding"/>
    <property type="evidence" value="ECO:0007669"/>
    <property type="project" value="UniProtKB-KW"/>
</dbReference>
<evidence type="ECO:0000313" key="8">
    <source>
        <dbReference type="EMBL" id="EMS80893.1"/>
    </source>
</evidence>
<dbReference type="SMART" id="SM00382">
    <property type="entry name" value="AAA"/>
    <property type="match status" value="1"/>
</dbReference>
<dbReference type="Pfam" id="PF02954">
    <property type="entry name" value="HTH_8"/>
    <property type="match status" value="1"/>
</dbReference>
<dbReference type="PROSITE" id="PS50113">
    <property type="entry name" value="PAC"/>
    <property type="match status" value="1"/>
</dbReference>
<comment type="caution">
    <text evidence="8">The sequence shown here is derived from an EMBL/GenBank/DDBJ whole genome shotgun (WGS) entry which is preliminary data.</text>
</comment>
<dbReference type="Gene3D" id="1.10.10.60">
    <property type="entry name" value="Homeodomain-like"/>
    <property type="match status" value="1"/>
</dbReference>
<protein>
    <submittedName>
        <fullName evidence="8">Acetoacetate metabolism regulatory protein AtoC</fullName>
    </submittedName>
</protein>
<dbReference type="Gene3D" id="3.30.450.20">
    <property type="entry name" value="PAS domain"/>
    <property type="match status" value="1"/>
</dbReference>
<dbReference type="Pfam" id="PF25601">
    <property type="entry name" value="AAA_lid_14"/>
    <property type="match status" value="1"/>
</dbReference>
<dbReference type="PANTHER" id="PTHR32071">
    <property type="entry name" value="TRANSCRIPTIONAL REGULATORY PROTEIN"/>
    <property type="match status" value="1"/>
</dbReference>
<keyword evidence="1" id="KW-0547">Nucleotide-binding</keyword>
<dbReference type="CDD" id="cd00130">
    <property type="entry name" value="PAS"/>
    <property type="match status" value="2"/>
</dbReference>
<dbReference type="InterPro" id="IPR002197">
    <property type="entry name" value="HTH_Fis"/>
</dbReference>
<dbReference type="Pfam" id="PF13426">
    <property type="entry name" value="PAS_9"/>
    <property type="match status" value="1"/>
</dbReference>
<dbReference type="AlphaFoldDB" id="S0G0I1"/>
<dbReference type="InterPro" id="IPR027417">
    <property type="entry name" value="P-loop_NTPase"/>
</dbReference>
<dbReference type="InterPro" id="IPR000014">
    <property type="entry name" value="PAS"/>
</dbReference>
<feature type="domain" description="PAS" evidence="6">
    <location>
        <begin position="139"/>
        <end position="177"/>
    </location>
</feature>
<dbReference type="SUPFAM" id="SSF46689">
    <property type="entry name" value="Homeodomain-like"/>
    <property type="match status" value="1"/>
</dbReference>
<evidence type="ECO:0000259" key="6">
    <source>
        <dbReference type="PROSITE" id="PS50112"/>
    </source>
</evidence>
<evidence type="ECO:0000256" key="1">
    <source>
        <dbReference type="ARBA" id="ARBA00022741"/>
    </source>
</evidence>
<dbReference type="InterPro" id="IPR025662">
    <property type="entry name" value="Sigma_54_int_dom_ATP-bd_1"/>
</dbReference>
<evidence type="ECO:0000313" key="9">
    <source>
        <dbReference type="Proteomes" id="UP000014216"/>
    </source>
</evidence>
<dbReference type="PROSITE" id="PS50112">
    <property type="entry name" value="PAS"/>
    <property type="match status" value="1"/>
</dbReference>
<gene>
    <name evidence="8" type="primary">atoC1</name>
    <name evidence="8" type="ORF">Dpo_1c00230</name>
</gene>
<dbReference type="InterPro" id="IPR058031">
    <property type="entry name" value="AAA_lid_NorR"/>
</dbReference>
<dbReference type="CDD" id="cd00009">
    <property type="entry name" value="AAA"/>
    <property type="match status" value="1"/>
</dbReference>
<dbReference type="RefSeq" id="WP_006963448.1">
    <property type="nucleotide sequence ID" value="NZ_APJX01000001.1"/>
</dbReference>
<dbReference type="GO" id="GO:0006355">
    <property type="term" value="P:regulation of DNA-templated transcription"/>
    <property type="evidence" value="ECO:0007669"/>
    <property type="project" value="InterPro"/>
</dbReference>
<dbReference type="InterPro" id="IPR035965">
    <property type="entry name" value="PAS-like_dom_sf"/>
</dbReference>
<dbReference type="InterPro" id="IPR009057">
    <property type="entry name" value="Homeodomain-like_sf"/>
</dbReference>
<dbReference type="GO" id="GO:0043565">
    <property type="term" value="F:sequence-specific DNA binding"/>
    <property type="evidence" value="ECO:0007669"/>
    <property type="project" value="InterPro"/>
</dbReference>
<dbReference type="EMBL" id="APJX01000001">
    <property type="protein sequence ID" value="EMS80893.1"/>
    <property type="molecule type" value="Genomic_DNA"/>
</dbReference>
<keyword evidence="2" id="KW-0067">ATP-binding</keyword>
<dbReference type="SMART" id="SM00091">
    <property type="entry name" value="PAS"/>
    <property type="match status" value="2"/>
</dbReference>
<dbReference type="Gene3D" id="3.40.50.300">
    <property type="entry name" value="P-loop containing nucleotide triphosphate hydrolases"/>
    <property type="match status" value="1"/>
</dbReference>
<dbReference type="Pfam" id="PF00158">
    <property type="entry name" value="Sigma54_activat"/>
    <property type="match status" value="1"/>
</dbReference>
<dbReference type="SUPFAM" id="SSF52540">
    <property type="entry name" value="P-loop containing nucleoside triphosphate hydrolases"/>
    <property type="match status" value="1"/>
</dbReference>
<dbReference type="InterPro" id="IPR002078">
    <property type="entry name" value="Sigma_54_int"/>
</dbReference>
<keyword evidence="4" id="KW-0804">Transcription</keyword>
<evidence type="ECO:0000259" key="7">
    <source>
        <dbReference type="PROSITE" id="PS50113"/>
    </source>
</evidence>